<sequence>MAIKGRIRMLLSFSCFLVLMGHSYSQRDKLLQGEELKDGDKLVSASRKFKLEFFTPSLMPKSSKRYIGVWYNKPKDRVIFDSSKAVWVANRNIPILDKSASLRIDSSDGNLKIFHNGENPIPISLVQGARNTSVTLLQTGNLVLHETHLDGSIKQVLWQSFDYLTDTLLPGMKLGINLQTGHQWVLQSWLTDDSPAQGLFTVGMDPNVTNQLTIWRQGLVDRTSGHLLNGQFKSLYASSYNFSYTSNEREKYFSYSVSEDITSFPILQIDWDGSLTDDRGSISLTSCSVFNEYCGSYDRMCSSGSSYFFSHTGLMSGGGIKFRESDNMTLDDCGVKCFMNCSCVAYAATNREDSTGCEIWSRGTTKFIESYDGNNREIYVEIKYPDGYERPRVCNSSSYYLVPKSGFMSGDGIKFRESDNMTLADCRQKCYKNCSCVAYAATNRANDTGCEIWSRGTMFKESNDDNNREIYVEVEFIPPVIAEKKEEKKKWWIARIGLVIAVAVALLVILLFSLSYLARRKYKGKEEKWWQSLMVVLLVPLLCYFCYLAGRKLVAEVQAIMNRRKLLRELGDEESSSDFNNGGQTKEKDQTTSHELKIFKFQTIAAATDNFSTANKLGEGGFGPVYKVKLCDYHLVL</sequence>
<dbReference type="SMART" id="SM00473">
    <property type="entry name" value="PAN_AP"/>
    <property type="match status" value="2"/>
</dbReference>
<dbReference type="InterPro" id="IPR003609">
    <property type="entry name" value="Pan_app"/>
</dbReference>
<dbReference type="Gene3D" id="3.30.200.20">
    <property type="entry name" value="Phosphorylase Kinase, domain 1"/>
    <property type="match status" value="1"/>
</dbReference>
<dbReference type="SUPFAM" id="SSF56112">
    <property type="entry name" value="Protein kinase-like (PK-like)"/>
    <property type="match status" value="1"/>
</dbReference>
<organism evidence="8 9">
    <name type="scientific">Acer saccharum</name>
    <name type="common">Sugar maple</name>
    <dbReference type="NCBI Taxonomy" id="4024"/>
    <lineage>
        <taxon>Eukaryota</taxon>
        <taxon>Viridiplantae</taxon>
        <taxon>Streptophyta</taxon>
        <taxon>Embryophyta</taxon>
        <taxon>Tracheophyta</taxon>
        <taxon>Spermatophyta</taxon>
        <taxon>Magnoliopsida</taxon>
        <taxon>eudicotyledons</taxon>
        <taxon>Gunneridae</taxon>
        <taxon>Pentapetalae</taxon>
        <taxon>rosids</taxon>
        <taxon>malvids</taxon>
        <taxon>Sapindales</taxon>
        <taxon>Sapindaceae</taxon>
        <taxon>Hippocastanoideae</taxon>
        <taxon>Acereae</taxon>
        <taxon>Acer</taxon>
    </lineage>
</organism>
<proteinExistence type="predicted"/>
<dbReference type="PANTHER" id="PTHR32444">
    <property type="entry name" value="BULB-TYPE LECTIN DOMAIN-CONTAINING PROTEIN"/>
    <property type="match status" value="1"/>
</dbReference>
<evidence type="ECO:0000313" key="8">
    <source>
        <dbReference type="EMBL" id="KAK0596474.1"/>
    </source>
</evidence>
<dbReference type="Pfam" id="PF08276">
    <property type="entry name" value="PAN_2"/>
    <property type="match status" value="2"/>
</dbReference>
<dbReference type="Proteomes" id="UP001168877">
    <property type="component" value="Unassembled WGS sequence"/>
</dbReference>
<reference evidence="8" key="1">
    <citation type="journal article" date="2022" name="Plant J.">
        <title>Strategies of tolerance reflected in two North American maple genomes.</title>
        <authorList>
            <person name="McEvoy S.L."/>
            <person name="Sezen U.U."/>
            <person name="Trouern-Trend A."/>
            <person name="McMahon S.M."/>
            <person name="Schaberg P.G."/>
            <person name="Yang J."/>
            <person name="Wegrzyn J.L."/>
            <person name="Swenson N.G."/>
        </authorList>
    </citation>
    <scope>NUCLEOTIDE SEQUENCE</scope>
    <source>
        <strain evidence="8">NS2018</strain>
    </source>
</reference>
<protein>
    <submittedName>
        <fullName evidence="8">Uncharacterized protein</fullName>
    </submittedName>
</protein>
<feature type="signal peptide" evidence="5">
    <location>
        <begin position="1"/>
        <end position="25"/>
    </location>
</feature>
<keyword evidence="1 5" id="KW-0732">Signal</keyword>
<evidence type="ECO:0000259" key="7">
    <source>
        <dbReference type="PROSITE" id="PS50948"/>
    </source>
</evidence>
<evidence type="ECO:0000256" key="2">
    <source>
        <dbReference type="ARBA" id="ARBA00023157"/>
    </source>
</evidence>
<keyword evidence="9" id="KW-1185">Reference proteome</keyword>
<name>A0AA39SVH2_ACESA</name>
<feature type="chain" id="PRO_5041315527" evidence="5">
    <location>
        <begin position="26"/>
        <end position="637"/>
    </location>
</feature>
<dbReference type="AlphaFoldDB" id="A0AA39SVH2"/>
<evidence type="ECO:0000259" key="6">
    <source>
        <dbReference type="PROSITE" id="PS50927"/>
    </source>
</evidence>
<dbReference type="SUPFAM" id="SSF51110">
    <property type="entry name" value="alpha-D-mannose-specific plant lectins"/>
    <property type="match status" value="1"/>
</dbReference>
<keyword evidence="2" id="KW-1015">Disulfide bond</keyword>
<feature type="domain" description="Apple" evidence="7">
    <location>
        <begin position="301"/>
        <end position="383"/>
    </location>
</feature>
<dbReference type="EMBL" id="JAUESC010000004">
    <property type="protein sequence ID" value="KAK0596474.1"/>
    <property type="molecule type" value="Genomic_DNA"/>
</dbReference>
<dbReference type="CDD" id="cd00028">
    <property type="entry name" value="B_lectin"/>
    <property type="match status" value="1"/>
</dbReference>
<evidence type="ECO:0000256" key="3">
    <source>
        <dbReference type="ARBA" id="ARBA00023180"/>
    </source>
</evidence>
<feature type="domain" description="Apple" evidence="7">
    <location>
        <begin position="394"/>
        <end position="476"/>
    </location>
</feature>
<comment type="caution">
    <text evidence="8">The sequence shown here is derived from an EMBL/GenBank/DDBJ whole genome shotgun (WGS) entry which is preliminary data.</text>
</comment>
<feature type="transmembrane region" description="Helical" evidence="4">
    <location>
        <begin position="529"/>
        <end position="550"/>
    </location>
</feature>
<evidence type="ECO:0000313" key="9">
    <source>
        <dbReference type="Proteomes" id="UP001168877"/>
    </source>
</evidence>
<evidence type="ECO:0000256" key="4">
    <source>
        <dbReference type="SAM" id="Phobius"/>
    </source>
</evidence>
<dbReference type="InterPro" id="IPR011009">
    <property type="entry name" value="Kinase-like_dom_sf"/>
</dbReference>
<dbReference type="PROSITE" id="PS50927">
    <property type="entry name" value="BULB_LECTIN"/>
    <property type="match status" value="1"/>
</dbReference>
<dbReference type="CDD" id="cd01098">
    <property type="entry name" value="PAN_AP_plant"/>
    <property type="match status" value="1"/>
</dbReference>
<dbReference type="InterPro" id="IPR036426">
    <property type="entry name" value="Bulb-type_lectin_dom_sf"/>
</dbReference>
<dbReference type="PANTHER" id="PTHR32444:SF226">
    <property type="entry name" value="BULB-TYPE LECTIN DOMAIN-CONTAINING PROTEIN"/>
    <property type="match status" value="1"/>
</dbReference>
<keyword evidence="4" id="KW-1133">Transmembrane helix</keyword>
<accession>A0AA39SVH2</accession>
<feature type="domain" description="Bulb-type lectin" evidence="6">
    <location>
        <begin position="27"/>
        <end position="157"/>
    </location>
</feature>
<dbReference type="PROSITE" id="PS50948">
    <property type="entry name" value="PAN"/>
    <property type="match status" value="2"/>
</dbReference>
<gene>
    <name evidence="8" type="ORF">LWI29_016019</name>
</gene>
<dbReference type="InterPro" id="IPR001480">
    <property type="entry name" value="Bulb-type_lectin_dom"/>
</dbReference>
<keyword evidence="4" id="KW-0472">Membrane</keyword>
<keyword evidence="4" id="KW-0812">Transmembrane</keyword>
<keyword evidence="3" id="KW-0325">Glycoprotein</keyword>
<dbReference type="Pfam" id="PF01453">
    <property type="entry name" value="B_lectin"/>
    <property type="match status" value="1"/>
</dbReference>
<evidence type="ECO:0000256" key="1">
    <source>
        <dbReference type="ARBA" id="ARBA00022729"/>
    </source>
</evidence>
<feature type="transmembrane region" description="Helical" evidence="4">
    <location>
        <begin position="492"/>
        <end position="517"/>
    </location>
</feature>
<evidence type="ECO:0000256" key="5">
    <source>
        <dbReference type="SAM" id="SignalP"/>
    </source>
</evidence>
<reference evidence="8" key="2">
    <citation type="submission" date="2023-06" db="EMBL/GenBank/DDBJ databases">
        <authorList>
            <person name="Swenson N.G."/>
            <person name="Wegrzyn J.L."/>
            <person name="Mcevoy S.L."/>
        </authorList>
    </citation>
    <scope>NUCLEOTIDE SEQUENCE</scope>
    <source>
        <strain evidence="8">NS2018</strain>
        <tissue evidence="8">Leaf</tissue>
    </source>
</reference>
<dbReference type="Gene3D" id="2.90.10.10">
    <property type="entry name" value="Bulb-type lectin domain"/>
    <property type="match status" value="1"/>
</dbReference>
<dbReference type="SMART" id="SM00108">
    <property type="entry name" value="B_lectin"/>
    <property type="match status" value="1"/>
</dbReference>